<sequence length="197" mass="22370">MMTFRQRLLRSLYPVYQAVARLTGRHRKVLHREPAVTPPASLYDLELTLSNGERLPLSRFRGRKLLLVNTASNCIYTSHYETLRELEARSIGLAIIAFPANDFKEQEQGSDAEIGAFCRTAFSISFPVARKAPVLPGADQQAVYRWLTDPAQNGWNSQAPTWNFAKYLVDEQGRLTHYFDPAITPDSDAVIQAMERR</sequence>
<evidence type="ECO:0000256" key="3">
    <source>
        <dbReference type="ARBA" id="ARBA00023002"/>
    </source>
</evidence>
<evidence type="ECO:0000256" key="1">
    <source>
        <dbReference type="ARBA" id="ARBA00006926"/>
    </source>
</evidence>
<dbReference type="CDD" id="cd00340">
    <property type="entry name" value="GSH_Peroxidase"/>
    <property type="match status" value="1"/>
</dbReference>
<reference evidence="5" key="1">
    <citation type="journal article" date="2019" name="Int. J. Syst. Evol. Microbiol.">
        <title>The Global Catalogue of Microorganisms (GCM) 10K type strain sequencing project: providing services to taxonomists for standard genome sequencing and annotation.</title>
        <authorList>
            <consortium name="The Broad Institute Genomics Platform"/>
            <consortium name="The Broad Institute Genome Sequencing Center for Infectious Disease"/>
            <person name="Wu L."/>
            <person name="Ma J."/>
        </authorList>
    </citation>
    <scope>NUCLEOTIDE SEQUENCE [LARGE SCALE GENOMIC DNA]</scope>
    <source>
        <strain evidence="5">JCM 17919</strain>
    </source>
</reference>
<dbReference type="PANTHER" id="PTHR11592">
    <property type="entry name" value="GLUTATHIONE PEROXIDASE"/>
    <property type="match status" value="1"/>
</dbReference>
<dbReference type="PANTHER" id="PTHR11592:SF78">
    <property type="entry name" value="GLUTATHIONE PEROXIDASE"/>
    <property type="match status" value="1"/>
</dbReference>
<evidence type="ECO:0008006" key="6">
    <source>
        <dbReference type="Google" id="ProtNLM"/>
    </source>
</evidence>
<accession>A0ABP8HUV1</accession>
<dbReference type="Pfam" id="PF00255">
    <property type="entry name" value="GSHPx"/>
    <property type="match status" value="1"/>
</dbReference>
<evidence type="ECO:0000256" key="2">
    <source>
        <dbReference type="ARBA" id="ARBA00022559"/>
    </source>
</evidence>
<dbReference type="Gene3D" id="3.40.30.10">
    <property type="entry name" value="Glutaredoxin"/>
    <property type="match status" value="1"/>
</dbReference>
<dbReference type="EMBL" id="BAABGY010000020">
    <property type="protein sequence ID" value="GAA4344878.1"/>
    <property type="molecule type" value="Genomic_DNA"/>
</dbReference>
<organism evidence="4 5">
    <name type="scientific">Flaviaesturariibacter amylovorans</name>
    <dbReference type="NCBI Taxonomy" id="1084520"/>
    <lineage>
        <taxon>Bacteria</taxon>
        <taxon>Pseudomonadati</taxon>
        <taxon>Bacteroidota</taxon>
        <taxon>Chitinophagia</taxon>
        <taxon>Chitinophagales</taxon>
        <taxon>Chitinophagaceae</taxon>
        <taxon>Flaviaestuariibacter</taxon>
    </lineage>
</organism>
<comment type="similarity">
    <text evidence="1">Belongs to the glutathione peroxidase family.</text>
</comment>
<dbReference type="InterPro" id="IPR036249">
    <property type="entry name" value="Thioredoxin-like_sf"/>
</dbReference>
<gene>
    <name evidence="4" type="ORF">GCM10023184_46560</name>
</gene>
<name>A0ABP8HUV1_9BACT</name>
<dbReference type="RefSeq" id="WP_345258455.1">
    <property type="nucleotide sequence ID" value="NZ_BAABGY010000020.1"/>
</dbReference>
<keyword evidence="2" id="KW-0575">Peroxidase</keyword>
<dbReference type="Proteomes" id="UP001501725">
    <property type="component" value="Unassembled WGS sequence"/>
</dbReference>
<keyword evidence="3" id="KW-0560">Oxidoreductase</keyword>
<comment type="caution">
    <text evidence="4">The sequence shown here is derived from an EMBL/GenBank/DDBJ whole genome shotgun (WGS) entry which is preliminary data.</text>
</comment>
<evidence type="ECO:0000313" key="4">
    <source>
        <dbReference type="EMBL" id="GAA4344878.1"/>
    </source>
</evidence>
<protein>
    <recommendedName>
        <fullName evidence="6">Glutathione peroxidase</fullName>
    </recommendedName>
</protein>
<dbReference type="SUPFAM" id="SSF52833">
    <property type="entry name" value="Thioredoxin-like"/>
    <property type="match status" value="1"/>
</dbReference>
<proteinExistence type="inferred from homology"/>
<dbReference type="PROSITE" id="PS51355">
    <property type="entry name" value="GLUTATHIONE_PEROXID_3"/>
    <property type="match status" value="1"/>
</dbReference>
<keyword evidence="5" id="KW-1185">Reference proteome</keyword>
<evidence type="ECO:0000313" key="5">
    <source>
        <dbReference type="Proteomes" id="UP001501725"/>
    </source>
</evidence>
<dbReference type="InterPro" id="IPR000889">
    <property type="entry name" value="Glutathione_peroxidase"/>
</dbReference>